<name>A0A9W6LYC0_9MICO</name>
<dbReference type="Pfam" id="PF00293">
    <property type="entry name" value="NUDIX"/>
    <property type="match status" value="1"/>
</dbReference>
<dbReference type="EMBL" id="BSEN01000001">
    <property type="protein sequence ID" value="GLJ74432.1"/>
    <property type="molecule type" value="Genomic_DNA"/>
</dbReference>
<feature type="compositionally biased region" description="Low complexity" evidence="1">
    <location>
        <begin position="247"/>
        <end position="260"/>
    </location>
</feature>
<dbReference type="SUPFAM" id="SSF55811">
    <property type="entry name" value="Nudix"/>
    <property type="match status" value="1"/>
</dbReference>
<dbReference type="InterPro" id="IPR000086">
    <property type="entry name" value="NUDIX_hydrolase_dom"/>
</dbReference>
<dbReference type="SUPFAM" id="SSF46785">
    <property type="entry name" value="Winged helix' DNA-binding domain"/>
    <property type="match status" value="1"/>
</dbReference>
<organism evidence="3 4">
    <name type="scientific">Leifsonia poae</name>
    <dbReference type="NCBI Taxonomy" id="110933"/>
    <lineage>
        <taxon>Bacteria</taxon>
        <taxon>Bacillati</taxon>
        <taxon>Actinomycetota</taxon>
        <taxon>Actinomycetes</taxon>
        <taxon>Micrococcales</taxon>
        <taxon>Microbacteriaceae</taxon>
        <taxon>Leifsonia</taxon>
    </lineage>
</organism>
<accession>A0A9W6LYC0</accession>
<dbReference type="InterPro" id="IPR036390">
    <property type="entry name" value="WH_DNA-bd_sf"/>
</dbReference>
<dbReference type="AlphaFoldDB" id="A0A9W6LYC0"/>
<dbReference type="Gene3D" id="3.90.79.10">
    <property type="entry name" value="Nucleoside Triphosphate Pyrophosphohydrolase"/>
    <property type="match status" value="1"/>
</dbReference>
<gene>
    <name evidence="3" type="ORF">GCM10017584_00050</name>
</gene>
<proteinExistence type="predicted"/>
<dbReference type="PANTHER" id="PTHR43736">
    <property type="entry name" value="ADP-RIBOSE PYROPHOSPHATASE"/>
    <property type="match status" value="1"/>
</dbReference>
<feature type="domain" description="Nudix hydrolase" evidence="2">
    <location>
        <begin position="18"/>
        <end position="156"/>
    </location>
</feature>
<comment type="caution">
    <text evidence="3">The sequence shown here is derived from an EMBL/GenBank/DDBJ whole genome shotgun (WGS) entry which is preliminary data.</text>
</comment>
<evidence type="ECO:0000256" key="1">
    <source>
        <dbReference type="SAM" id="MobiDB-lite"/>
    </source>
</evidence>
<dbReference type="InterPro" id="IPR036388">
    <property type="entry name" value="WH-like_DNA-bd_sf"/>
</dbReference>
<dbReference type="Pfam" id="PF21906">
    <property type="entry name" value="WHD_NrtR"/>
    <property type="match status" value="1"/>
</dbReference>
<sequence length="269" mass="29998">MSSSENPEARAHEPVSALLAVSTVIFALRTDEQTGDVPQVWLPLVRRIRSPFEGRWALPGGPLHLDEDLPFAAARTLHDTTGLRPRYLEQLYAFGDVRRSTAADRVVSIVYWALVRSDEASRASVGENVRWFPADDLPELAFDHNLIVDYALWRLRTKMEYSRIAHAFLGETFTLAQLREVHEAVLGRALDPANFRRTIEGSGTVVATDQYLTGTRHRPPRLYRYNGSIDLADQGPLPRQRHPFDAPPTATGSTATGSTSSEEDEGHAK</sequence>
<dbReference type="Gene3D" id="1.10.10.10">
    <property type="entry name" value="Winged helix-like DNA-binding domain superfamily/Winged helix DNA-binding domain"/>
    <property type="match status" value="1"/>
</dbReference>
<dbReference type="PROSITE" id="PS51462">
    <property type="entry name" value="NUDIX"/>
    <property type="match status" value="1"/>
</dbReference>
<dbReference type="InterPro" id="IPR054105">
    <property type="entry name" value="WHD_NrtR"/>
</dbReference>
<feature type="region of interest" description="Disordered" evidence="1">
    <location>
        <begin position="227"/>
        <end position="269"/>
    </location>
</feature>
<dbReference type="Proteomes" id="UP001142372">
    <property type="component" value="Unassembled WGS sequence"/>
</dbReference>
<protein>
    <submittedName>
        <fullName evidence="3">ADP-ribose pyrophosphatase</fullName>
    </submittedName>
</protein>
<dbReference type="RefSeq" id="WP_271175150.1">
    <property type="nucleotide sequence ID" value="NZ_BAAAJO010000001.1"/>
</dbReference>
<reference evidence="3" key="2">
    <citation type="submission" date="2023-01" db="EMBL/GenBank/DDBJ databases">
        <authorList>
            <person name="Sun Q."/>
            <person name="Evtushenko L."/>
        </authorList>
    </citation>
    <scope>NUCLEOTIDE SEQUENCE</scope>
    <source>
        <strain evidence="3">VKM Ac-1401</strain>
    </source>
</reference>
<evidence type="ECO:0000313" key="3">
    <source>
        <dbReference type="EMBL" id="GLJ74432.1"/>
    </source>
</evidence>
<dbReference type="PANTHER" id="PTHR43736:SF4">
    <property type="entry name" value="SLR1690 PROTEIN"/>
    <property type="match status" value="1"/>
</dbReference>
<dbReference type="InterPro" id="IPR015797">
    <property type="entry name" value="NUDIX_hydrolase-like_dom_sf"/>
</dbReference>
<dbReference type="CDD" id="cd18873">
    <property type="entry name" value="NUDIX_NadM_like"/>
    <property type="match status" value="1"/>
</dbReference>
<reference evidence="3" key="1">
    <citation type="journal article" date="2014" name="Int. J. Syst. Evol. Microbiol.">
        <title>Complete genome sequence of Corynebacterium casei LMG S-19264T (=DSM 44701T), isolated from a smear-ripened cheese.</title>
        <authorList>
            <consortium name="US DOE Joint Genome Institute (JGI-PGF)"/>
            <person name="Walter F."/>
            <person name="Albersmeier A."/>
            <person name="Kalinowski J."/>
            <person name="Ruckert C."/>
        </authorList>
    </citation>
    <scope>NUCLEOTIDE SEQUENCE</scope>
    <source>
        <strain evidence="3">VKM Ac-1401</strain>
    </source>
</reference>
<evidence type="ECO:0000313" key="4">
    <source>
        <dbReference type="Proteomes" id="UP001142372"/>
    </source>
</evidence>
<evidence type="ECO:0000259" key="2">
    <source>
        <dbReference type="PROSITE" id="PS51462"/>
    </source>
</evidence>
<keyword evidence="4" id="KW-1185">Reference proteome</keyword>